<dbReference type="AlphaFoldDB" id="A0AAQ3NM69"/>
<evidence type="ECO:0000313" key="1">
    <source>
        <dbReference type="EMBL" id="WVZ11533.1"/>
    </source>
</evidence>
<dbReference type="Proteomes" id="UP001374535">
    <property type="component" value="Chromosome 5"/>
</dbReference>
<organism evidence="1 2">
    <name type="scientific">Vigna mungo</name>
    <name type="common">Black gram</name>
    <name type="synonym">Phaseolus mungo</name>
    <dbReference type="NCBI Taxonomy" id="3915"/>
    <lineage>
        <taxon>Eukaryota</taxon>
        <taxon>Viridiplantae</taxon>
        <taxon>Streptophyta</taxon>
        <taxon>Embryophyta</taxon>
        <taxon>Tracheophyta</taxon>
        <taxon>Spermatophyta</taxon>
        <taxon>Magnoliopsida</taxon>
        <taxon>eudicotyledons</taxon>
        <taxon>Gunneridae</taxon>
        <taxon>Pentapetalae</taxon>
        <taxon>rosids</taxon>
        <taxon>fabids</taxon>
        <taxon>Fabales</taxon>
        <taxon>Fabaceae</taxon>
        <taxon>Papilionoideae</taxon>
        <taxon>50 kb inversion clade</taxon>
        <taxon>NPAAA clade</taxon>
        <taxon>indigoferoid/millettioid clade</taxon>
        <taxon>Phaseoleae</taxon>
        <taxon>Vigna</taxon>
    </lineage>
</organism>
<protein>
    <submittedName>
        <fullName evidence="1">Uncharacterized protein</fullName>
    </submittedName>
</protein>
<keyword evidence="2" id="KW-1185">Reference proteome</keyword>
<reference evidence="1 2" key="1">
    <citation type="journal article" date="2023" name="Life. Sci Alliance">
        <title>Evolutionary insights into 3D genome organization and epigenetic landscape of Vigna mungo.</title>
        <authorList>
            <person name="Junaid A."/>
            <person name="Singh B."/>
            <person name="Bhatia S."/>
        </authorList>
    </citation>
    <scope>NUCLEOTIDE SEQUENCE [LARGE SCALE GENOMIC DNA]</scope>
    <source>
        <strain evidence="1">Urdbean</strain>
    </source>
</reference>
<evidence type="ECO:0000313" key="2">
    <source>
        <dbReference type="Proteomes" id="UP001374535"/>
    </source>
</evidence>
<accession>A0AAQ3NM69</accession>
<name>A0AAQ3NM69_VIGMU</name>
<gene>
    <name evidence="1" type="ORF">V8G54_016063</name>
</gene>
<sequence length="154" mass="17280">MRKFLGHIKSIADELASIGLSVTPEEYTDAILVGLSLEYAPTIKSKFEMPQITVEAILHAHESSNNRFLRSTILNLIINCLQKFKNAQRTSTTSVLLIVWFMDIVDIVVVADLQTSNAKSFSNMKILSESHDLEQFPSLKLELSMRQPLCLLGD</sequence>
<proteinExistence type="predicted"/>
<dbReference type="EMBL" id="CP144696">
    <property type="protein sequence ID" value="WVZ11533.1"/>
    <property type="molecule type" value="Genomic_DNA"/>
</dbReference>